<evidence type="ECO:0000313" key="12">
    <source>
        <dbReference type="EMBL" id="GAA1215649.1"/>
    </source>
</evidence>
<keyword evidence="7 10" id="KW-0472">Membrane</keyword>
<dbReference type="PRINTS" id="PR00120">
    <property type="entry name" value="HATPASE"/>
</dbReference>
<feature type="transmembrane region" description="Helical" evidence="10">
    <location>
        <begin position="829"/>
        <end position="848"/>
    </location>
</feature>
<feature type="region of interest" description="Disordered" evidence="9">
    <location>
        <begin position="1"/>
        <end position="33"/>
    </location>
</feature>
<name>A0ABP4G6H5_9ACTN</name>
<protein>
    <submittedName>
        <fullName evidence="12">Magnesium-translocating P-type ATPase</fullName>
    </submittedName>
</protein>
<evidence type="ECO:0000259" key="11">
    <source>
        <dbReference type="SMART" id="SM00831"/>
    </source>
</evidence>
<dbReference type="InterPro" id="IPR008250">
    <property type="entry name" value="ATPase_P-typ_transduc_dom_A_sf"/>
</dbReference>
<evidence type="ECO:0000313" key="13">
    <source>
        <dbReference type="Proteomes" id="UP001500037"/>
    </source>
</evidence>
<evidence type="ECO:0000256" key="6">
    <source>
        <dbReference type="ARBA" id="ARBA00022989"/>
    </source>
</evidence>
<dbReference type="PRINTS" id="PR00119">
    <property type="entry name" value="CATATPASE"/>
</dbReference>
<dbReference type="Gene3D" id="3.40.50.1000">
    <property type="entry name" value="HAD superfamily/HAD-like"/>
    <property type="match status" value="1"/>
</dbReference>
<dbReference type="Pfam" id="PF13246">
    <property type="entry name" value="Cation_ATPase"/>
    <property type="match status" value="1"/>
</dbReference>
<keyword evidence="6 10" id="KW-1133">Transmembrane helix</keyword>
<dbReference type="Gene3D" id="1.20.1110.10">
    <property type="entry name" value="Calcium-transporting ATPase, transmembrane domain"/>
    <property type="match status" value="1"/>
</dbReference>
<dbReference type="Gene3D" id="2.70.150.10">
    <property type="entry name" value="Calcium-transporting ATPase, cytoplasmic transduction domain A"/>
    <property type="match status" value="1"/>
</dbReference>
<dbReference type="InterPro" id="IPR023299">
    <property type="entry name" value="ATPase_P-typ_cyto_dom_N"/>
</dbReference>
<dbReference type="SUPFAM" id="SSF56784">
    <property type="entry name" value="HAD-like"/>
    <property type="match status" value="1"/>
</dbReference>
<dbReference type="InterPro" id="IPR001757">
    <property type="entry name" value="P_typ_ATPase"/>
</dbReference>
<comment type="subcellular location">
    <subcellularLocation>
        <location evidence="1">Cell membrane</location>
        <topology evidence="1">Multi-pass membrane protein</topology>
    </subcellularLocation>
</comment>
<dbReference type="InterPro" id="IPR036412">
    <property type="entry name" value="HAD-like_sf"/>
</dbReference>
<dbReference type="SMART" id="SM00831">
    <property type="entry name" value="Cation_ATPase_N"/>
    <property type="match status" value="1"/>
</dbReference>
<organism evidence="12 13">
    <name type="scientific">Kitasatospora nipponensis</name>
    <dbReference type="NCBI Taxonomy" id="258049"/>
    <lineage>
        <taxon>Bacteria</taxon>
        <taxon>Bacillati</taxon>
        <taxon>Actinomycetota</taxon>
        <taxon>Actinomycetes</taxon>
        <taxon>Kitasatosporales</taxon>
        <taxon>Streptomycetaceae</taxon>
        <taxon>Kitasatospora</taxon>
    </lineage>
</organism>
<evidence type="ECO:0000256" key="5">
    <source>
        <dbReference type="ARBA" id="ARBA00022967"/>
    </source>
</evidence>
<keyword evidence="4" id="KW-0067">ATP-binding</keyword>
<dbReference type="InterPro" id="IPR023298">
    <property type="entry name" value="ATPase_P-typ_TM_dom_sf"/>
</dbReference>
<dbReference type="Pfam" id="PF00689">
    <property type="entry name" value="Cation_ATPase_C"/>
    <property type="match status" value="1"/>
</dbReference>
<evidence type="ECO:0000256" key="3">
    <source>
        <dbReference type="ARBA" id="ARBA00022741"/>
    </source>
</evidence>
<dbReference type="EMBL" id="BAAALF010000002">
    <property type="protein sequence ID" value="GAA1215649.1"/>
    <property type="molecule type" value="Genomic_DNA"/>
</dbReference>
<dbReference type="Proteomes" id="UP001500037">
    <property type="component" value="Unassembled WGS sequence"/>
</dbReference>
<feature type="transmembrane region" description="Helical" evidence="10">
    <location>
        <begin position="800"/>
        <end position="817"/>
    </location>
</feature>
<evidence type="ECO:0000256" key="7">
    <source>
        <dbReference type="ARBA" id="ARBA00023136"/>
    </source>
</evidence>
<feature type="transmembrane region" description="Helical" evidence="10">
    <location>
        <begin position="309"/>
        <end position="331"/>
    </location>
</feature>
<reference evidence="13" key="1">
    <citation type="journal article" date="2019" name="Int. J. Syst. Evol. Microbiol.">
        <title>The Global Catalogue of Microorganisms (GCM) 10K type strain sequencing project: providing services to taxonomists for standard genome sequencing and annotation.</title>
        <authorList>
            <consortium name="The Broad Institute Genomics Platform"/>
            <consortium name="The Broad Institute Genome Sequencing Center for Infectious Disease"/>
            <person name="Wu L."/>
            <person name="Ma J."/>
        </authorList>
    </citation>
    <scope>NUCLEOTIDE SEQUENCE [LARGE SCALE GENOMIC DNA]</scope>
    <source>
        <strain evidence="13">JCM 13004</strain>
    </source>
</reference>
<dbReference type="SFLD" id="SFLDS00003">
    <property type="entry name" value="Haloacid_Dehalogenase"/>
    <property type="match status" value="1"/>
</dbReference>
<comment type="caution">
    <text evidence="12">The sequence shown here is derived from an EMBL/GenBank/DDBJ whole genome shotgun (WGS) entry which is preliminary data.</text>
</comment>
<gene>
    <name evidence="12" type="primary">mgtA</name>
    <name evidence="12" type="ORF">GCM10009665_01830</name>
</gene>
<evidence type="ECO:0000256" key="4">
    <source>
        <dbReference type="ARBA" id="ARBA00022840"/>
    </source>
</evidence>
<feature type="transmembrane region" description="Helical" evidence="10">
    <location>
        <begin position="860"/>
        <end position="877"/>
    </location>
</feature>
<keyword evidence="13" id="KW-1185">Reference proteome</keyword>
<dbReference type="SUPFAM" id="SSF81660">
    <property type="entry name" value="Metal cation-transporting ATPase, ATP-binding domain N"/>
    <property type="match status" value="1"/>
</dbReference>
<dbReference type="InterPro" id="IPR044492">
    <property type="entry name" value="P_typ_ATPase_HD_dom"/>
</dbReference>
<dbReference type="PANTHER" id="PTHR42861">
    <property type="entry name" value="CALCIUM-TRANSPORTING ATPASE"/>
    <property type="match status" value="1"/>
</dbReference>
<comment type="catalytic activity">
    <reaction evidence="8">
        <text>ATP + H2O = ADP + phosphate + H(+)</text>
        <dbReference type="Rhea" id="RHEA:13065"/>
        <dbReference type="ChEBI" id="CHEBI:15377"/>
        <dbReference type="ChEBI" id="CHEBI:15378"/>
        <dbReference type="ChEBI" id="CHEBI:30616"/>
        <dbReference type="ChEBI" id="CHEBI:43474"/>
        <dbReference type="ChEBI" id="CHEBI:456216"/>
    </reaction>
</comment>
<keyword evidence="2 10" id="KW-0812">Transmembrane</keyword>
<keyword evidence="3" id="KW-0547">Nucleotide-binding</keyword>
<dbReference type="Pfam" id="PF00122">
    <property type="entry name" value="E1-E2_ATPase"/>
    <property type="match status" value="1"/>
</dbReference>
<accession>A0ABP4G6H5</accession>
<dbReference type="InterPro" id="IPR006068">
    <property type="entry name" value="ATPase_P-typ_cation-transptr_C"/>
</dbReference>
<feature type="transmembrane region" description="Helical" evidence="10">
    <location>
        <begin position="89"/>
        <end position="122"/>
    </location>
</feature>
<proteinExistence type="predicted"/>
<dbReference type="InterPro" id="IPR059000">
    <property type="entry name" value="ATPase_P-type_domA"/>
</dbReference>
<feature type="transmembrane region" description="Helical" evidence="10">
    <location>
        <begin position="279"/>
        <end position="297"/>
    </location>
</feature>
<dbReference type="RefSeq" id="WP_344437800.1">
    <property type="nucleotide sequence ID" value="NZ_BAAALF010000002.1"/>
</dbReference>
<evidence type="ECO:0000256" key="8">
    <source>
        <dbReference type="ARBA" id="ARBA00049360"/>
    </source>
</evidence>
<sequence>MPEDGVRLLPLPGPAADGPQTWPEAAQAAPAPPERLSRLQALRAVQASPRGLTEDEAERRLAVHGENTVLPPPGPGRPRRVLATLADPFAALLAGLAVICAAIGSWGSAVILGVLVLTACALRYLGERRSARALRALRALLPGTATVRRRASAGERALSREVPADQLVPGDVVELAGGDAVPADVRLLWAEGLTVDQSALTGRSEPVERAAPDLAPPVAGEGPFEAPQLCFAGSRVAAGRATAVVLATGAATRFGAAHRPSAAPRGAARSAVERGVRRAVWTMILFMLVAVPLTVGADTLLHGWSRDLLPFAVAAAVGLTPELLPLVLSAVQARGSRELAGRGLLVRRLPAVGELGALEVLCVDKTGTLTTGRLEVAGSLDPAGRPDPQPLRWAAVAGEAALLHADPGLLESADEALLVAADAAGLLEGPPAPVLEVLPFDPVRRRSGVLLREHGRQVLLVKGAPETVLARCTEAVADGGVRPLHAAARAELTELVAARAGRGLPLLAVAGAASAPALGGPRPGDEDGLTLLGFVELRDEAAESAAGALAELARQGVAVTVLTGDHPSTALRLREALALPAGPVLLGDELAALSGPERAEAAGAGALFARCTPAQKARVVRALRAGGRSVGFLGDGVNDIPALRAADVGISAGGAVGAARAWAEVVIEGPDLAAVGRAVVAGRVAVARVAAYLRIALSCNLGNALSMLVGGVLLPFLPMQPAQVLLQNLCFDAAQLSFALSGPQPRPGRRPVRLRWGALALFAAGFGLLNSVGDLAMFAAMREVTRGFSVPDAEQMFHTAWFTENLLTQALALPALYGLGGVRARAPRTLWWSAGALALVGLLLPPSALGEALGFEGLPAAAYGALALVAFGYAALLRGARALWLRRGGGPGEGPVAGTAPGTGTVRA</sequence>
<dbReference type="SUPFAM" id="SSF81653">
    <property type="entry name" value="Calcium ATPase, transduction domain A"/>
    <property type="match status" value="1"/>
</dbReference>
<dbReference type="InterPro" id="IPR004014">
    <property type="entry name" value="ATPase_P-typ_cation-transptr_N"/>
</dbReference>
<dbReference type="Pfam" id="PF00690">
    <property type="entry name" value="Cation_ATPase_N"/>
    <property type="match status" value="1"/>
</dbReference>
<dbReference type="InterPro" id="IPR023214">
    <property type="entry name" value="HAD_sf"/>
</dbReference>
<evidence type="ECO:0000256" key="2">
    <source>
        <dbReference type="ARBA" id="ARBA00022692"/>
    </source>
</evidence>
<dbReference type="NCBIfam" id="TIGR01494">
    <property type="entry name" value="ATPase_P-type"/>
    <property type="match status" value="1"/>
</dbReference>
<dbReference type="SFLD" id="SFLDF00027">
    <property type="entry name" value="p-type_atpase"/>
    <property type="match status" value="1"/>
</dbReference>
<dbReference type="SUPFAM" id="SSF81665">
    <property type="entry name" value="Calcium ATPase, transmembrane domain M"/>
    <property type="match status" value="1"/>
</dbReference>
<evidence type="ECO:0000256" key="9">
    <source>
        <dbReference type="SAM" id="MobiDB-lite"/>
    </source>
</evidence>
<feature type="transmembrane region" description="Helical" evidence="10">
    <location>
        <begin position="756"/>
        <end position="780"/>
    </location>
</feature>
<feature type="domain" description="Cation-transporting P-type ATPase N-terminal" evidence="11">
    <location>
        <begin position="32"/>
        <end position="105"/>
    </location>
</feature>
<feature type="compositionally biased region" description="Low complexity" evidence="9">
    <location>
        <begin position="8"/>
        <end position="29"/>
    </location>
</feature>
<dbReference type="SFLD" id="SFLDG00002">
    <property type="entry name" value="C1.7:_P-type_atpase_like"/>
    <property type="match status" value="1"/>
</dbReference>
<dbReference type="PROSITE" id="PS00154">
    <property type="entry name" value="ATPASE_E1_E2"/>
    <property type="match status" value="1"/>
</dbReference>
<dbReference type="Gene3D" id="3.40.1110.10">
    <property type="entry name" value="Calcium-transporting ATPase, cytoplasmic domain N"/>
    <property type="match status" value="1"/>
</dbReference>
<evidence type="ECO:0000256" key="10">
    <source>
        <dbReference type="SAM" id="Phobius"/>
    </source>
</evidence>
<keyword evidence="5" id="KW-1278">Translocase</keyword>
<evidence type="ECO:0000256" key="1">
    <source>
        <dbReference type="ARBA" id="ARBA00004651"/>
    </source>
</evidence>
<dbReference type="InterPro" id="IPR018303">
    <property type="entry name" value="ATPase_P-typ_P_site"/>
</dbReference>